<proteinExistence type="predicted"/>
<sequence>MIVHSLKLVRNLLPGLILVFLLMPAALAGSIPVGKRAELQLVLLGHIEANSNSAGNRYRHFSGTETAPDYYQFSKLHPVILQREGAYVLCADFISETGASVEMDFILVADRRGYQVTQVILNSRKTIMGYFRTFSE</sequence>
<evidence type="ECO:0000313" key="2">
    <source>
        <dbReference type="Proteomes" id="UP000256845"/>
    </source>
</evidence>
<name>A0A3D9H4E9_9PROT</name>
<dbReference type="EMBL" id="QRDW01000018">
    <property type="protein sequence ID" value="RED43806.1"/>
    <property type="molecule type" value="Genomic_DNA"/>
</dbReference>
<protein>
    <submittedName>
        <fullName evidence="1">Uncharacterized protein</fullName>
    </submittedName>
</protein>
<keyword evidence="2" id="KW-1185">Reference proteome</keyword>
<evidence type="ECO:0000313" key="1">
    <source>
        <dbReference type="EMBL" id="RED43806.1"/>
    </source>
</evidence>
<reference evidence="1 2" key="1">
    <citation type="submission" date="2018-07" db="EMBL/GenBank/DDBJ databases">
        <title>Genomic Encyclopedia of Type Strains, Phase III (KMG-III): the genomes of soil and plant-associated and newly described type strains.</title>
        <authorList>
            <person name="Whitman W."/>
        </authorList>
    </citation>
    <scope>NUCLEOTIDE SEQUENCE [LARGE SCALE GENOMIC DNA]</scope>
    <source>
        <strain evidence="1 2">CECT 8488</strain>
    </source>
</reference>
<comment type="caution">
    <text evidence="1">The sequence shown here is derived from an EMBL/GenBank/DDBJ whole genome shotgun (WGS) entry which is preliminary data.</text>
</comment>
<accession>A0A3D9H4E9</accession>
<organism evidence="1 2">
    <name type="scientific">Aestuariispira insulae</name>
    <dbReference type="NCBI Taxonomy" id="1461337"/>
    <lineage>
        <taxon>Bacteria</taxon>
        <taxon>Pseudomonadati</taxon>
        <taxon>Pseudomonadota</taxon>
        <taxon>Alphaproteobacteria</taxon>
        <taxon>Rhodospirillales</taxon>
        <taxon>Kiloniellaceae</taxon>
        <taxon>Aestuariispira</taxon>
    </lineage>
</organism>
<dbReference type="AlphaFoldDB" id="A0A3D9H4E9"/>
<dbReference type="RefSeq" id="WP_115939457.1">
    <property type="nucleotide sequence ID" value="NZ_QRDW01000018.1"/>
</dbReference>
<dbReference type="Proteomes" id="UP000256845">
    <property type="component" value="Unassembled WGS sequence"/>
</dbReference>
<gene>
    <name evidence="1" type="ORF">DFP90_11829</name>
</gene>